<dbReference type="InterPro" id="IPR001584">
    <property type="entry name" value="Integrase_cat-core"/>
</dbReference>
<dbReference type="PROSITE" id="PS50013">
    <property type="entry name" value="CHROMO_2"/>
    <property type="match status" value="1"/>
</dbReference>
<dbReference type="Gramene" id="Solyc10g019105.1.1">
    <property type="protein sequence ID" value="Solyc10g019105.1.1"/>
    <property type="gene ID" value="Solyc10g019105.1"/>
</dbReference>
<reference evidence="3" key="2">
    <citation type="submission" date="2019-01" db="UniProtKB">
        <authorList>
            <consortium name="EnsemblPlants"/>
        </authorList>
    </citation>
    <scope>IDENTIFICATION</scope>
    <source>
        <strain evidence="3">cv. Heinz 1706</strain>
    </source>
</reference>
<dbReference type="InterPro" id="IPR012337">
    <property type="entry name" value="RNaseH-like_sf"/>
</dbReference>
<dbReference type="AlphaFoldDB" id="A0A3Q7J8P6"/>
<dbReference type="STRING" id="4081.A0A3Q7J8P6"/>
<reference evidence="3" key="1">
    <citation type="journal article" date="2012" name="Nature">
        <title>The tomato genome sequence provides insights into fleshy fruit evolution.</title>
        <authorList>
            <consortium name="Tomato Genome Consortium"/>
        </authorList>
    </citation>
    <scope>NUCLEOTIDE SEQUENCE [LARGE SCALE GENOMIC DNA]</scope>
    <source>
        <strain evidence="3">cv. Heinz 1706</strain>
    </source>
</reference>
<feature type="domain" description="Chromo" evidence="1">
    <location>
        <begin position="435"/>
        <end position="475"/>
    </location>
</feature>
<keyword evidence="4" id="KW-1185">Reference proteome</keyword>
<dbReference type="SUPFAM" id="SSF54160">
    <property type="entry name" value="Chromo domain-like"/>
    <property type="match status" value="1"/>
</dbReference>
<evidence type="ECO:0000313" key="4">
    <source>
        <dbReference type="Proteomes" id="UP000004994"/>
    </source>
</evidence>
<evidence type="ECO:0000259" key="1">
    <source>
        <dbReference type="PROSITE" id="PS50013"/>
    </source>
</evidence>
<dbReference type="InterPro" id="IPR036397">
    <property type="entry name" value="RNaseH_sf"/>
</dbReference>
<sequence length="475" mass="55547">MEGRVEQLETNLTGAREDIIKLEGWFQEMIETLARIEAQGRTMMAEASPSQTKYFENQEEGSNVNWVGEKDGKKFHKLQLPVLEGEDPLGWIFKVERYFTMNEITEAERLQAVVVCLEGKALNWYYWMEYQKQMLTWEDFKRDSLNRFHHSQKINQYVVLMGLKQVSKVTVSREEFEKAQTLREITEMAQKVEDRNYVLQEVQGFKFDQSEEVQSTSFNGIAVAKSKGQFKRLSNLEFARKRELGLCFRCDEKFGPNHRCKNRKLNLLIISEAPNTDEDETEEFFESIGEDVVEGEMKGTMMVLNMNSVVGLTGGNHGFLVEMNQVTITNGVAVVFIKEVVKLHRFPKSIVSNRDRVFISHFWKELFKLESTTLRYSSSDHPKTDGQTEVLNRSLETYLRNMAGENPKEWSHWLSWAEYWLNTSFNRSAELELQVEPEAVRQIRKLINGKLEVLIKWKNLSDFENTWEEYAIIDQ</sequence>
<dbReference type="Gene3D" id="2.40.50.40">
    <property type="match status" value="1"/>
</dbReference>
<accession>A0A3Q7J8P6</accession>
<dbReference type="SUPFAM" id="SSF53098">
    <property type="entry name" value="Ribonuclease H-like"/>
    <property type="match status" value="1"/>
</dbReference>
<feature type="domain" description="Integrase catalytic" evidence="2">
    <location>
        <begin position="270"/>
        <end position="445"/>
    </location>
</feature>
<dbReference type="PANTHER" id="PTHR35046:SF18">
    <property type="entry name" value="RNA-DIRECTED DNA POLYMERASE"/>
    <property type="match status" value="1"/>
</dbReference>
<dbReference type="Pfam" id="PF00385">
    <property type="entry name" value="Chromo"/>
    <property type="match status" value="1"/>
</dbReference>
<dbReference type="EnsemblPlants" id="Solyc10g019105.1.1">
    <property type="protein sequence ID" value="Solyc10g019105.1.1"/>
    <property type="gene ID" value="Solyc10g019105.1"/>
</dbReference>
<dbReference type="Gene3D" id="3.30.420.10">
    <property type="entry name" value="Ribonuclease H-like superfamily/Ribonuclease H"/>
    <property type="match status" value="1"/>
</dbReference>
<dbReference type="InterPro" id="IPR000953">
    <property type="entry name" value="Chromo/chromo_shadow_dom"/>
</dbReference>
<evidence type="ECO:0000313" key="3">
    <source>
        <dbReference type="EnsemblPlants" id="Solyc10g019105.1.1"/>
    </source>
</evidence>
<evidence type="ECO:0008006" key="5">
    <source>
        <dbReference type="Google" id="ProtNLM"/>
    </source>
</evidence>
<dbReference type="InterPro" id="IPR023780">
    <property type="entry name" value="Chromo_domain"/>
</dbReference>
<dbReference type="PROSITE" id="PS50994">
    <property type="entry name" value="INTEGRASE"/>
    <property type="match status" value="1"/>
</dbReference>
<dbReference type="InterPro" id="IPR016197">
    <property type="entry name" value="Chromo-like_dom_sf"/>
</dbReference>
<proteinExistence type="predicted"/>
<dbReference type="PANTHER" id="PTHR35046">
    <property type="entry name" value="ZINC KNUCKLE (CCHC-TYPE) FAMILY PROTEIN"/>
    <property type="match status" value="1"/>
</dbReference>
<dbReference type="GO" id="GO:0003676">
    <property type="term" value="F:nucleic acid binding"/>
    <property type="evidence" value="ECO:0007669"/>
    <property type="project" value="InterPro"/>
</dbReference>
<dbReference type="Proteomes" id="UP000004994">
    <property type="component" value="Chromosome 10"/>
</dbReference>
<dbReference type="GO" id="GO:0015074">
    <property type="term" value="P:DNA integration"/>
    <property type="evidence" value="ECO:0007669"/>
    <property type="project" value="InterPro"/>
</dbReference>
<evidence type="ECO:0000259" key="2">
    <source>
        <dbReference type="PROSITE" id="PS50994"/>
    </source>
</evidence>
<protein>
    <recommendedName>
        <fullName evidence="5">Integrase catalytic domain-containing protein</fullName>
    </recommendedName>
</protein>
<name>A0A3Q7J8P6_SOLLC</name>
<dbReference type="InParanoid" id="A0A3Q7J8P6"/>
<organism evidence="3">
    <name type="scientific">Solanum lycopersicum</name>
    <name type="common">Tomato</name>
    <name type="synonym">Lycopersicon esculentum</name>
    <dbReference type="NCBI Taxonomy" id="4081"/>
    <lineage>
        <taxon>Eukaryota</taxon>
        <taxon>Viridiplantae</taxon>
        <taxon>Streptophyta</taxon>
        <taxon>Embryophyta</taxon>
        <taxon>Tracheophyta</taxon>
        <taxon>Spermatophyta</taxon>
        <taxon>Magnoliopsida</taxon>
        <taxon>eudicotyledons</taxon>
        <taxon>Gunneridae</taxon>
        <taxon>Pentapetalae</taxon>
        <taxon>asterids</taxon>
        <taxon>lamiids</taxon>
        <taxon>Solanales</taxon>
        <taxon>Solanaceae</taxon>
        <taxon>Solanoideae</taxon>
        <taxon>Solaneae</taxon>
        <taxon>Solanum</taxon>
        <taxon>Solanum subgen. Lycopersicon</taxon>
    </lineage>
</organism>